<keyword evidence="11" id="KW-1185">Reference proteome</keyword>
<keyword evidence="5 7" id="KW-0560">Oxidoreductase</keyword>
<dbReference type="UniPathway" id="UPA00053">
    <property type="reaction ID" value="UER00087"/>
</dbReference>
<comment type="subunit">
    <text evidence="7">Homodimer.</text>
</comment>
<evidence type="ECO:0000259" key="8">
    <source>
        <dbReference type="Pfam" id="PF08501"/>
    </source>
</evidence>
<feature type="domain" description="Shikimate dehydrogenase substrate binding N-terminal" evidence="8">
    <location>
        <begin position="11"/>
        <end position="93"/>
    </location>
</feature>
<dbReference type="PANTHER" id="PTHR21089:SF1">
    <property type="entry name" value="BIFUNCTIONAL 3-DEHYDROQUINATE DEHYDRATASE_SHIKIMATE DEHYDROGENASE, CHLOROPLASTIC"/>
    <property type="match status" value="1"/>
</dbReference>
<comment type="caution">
    <text evidence="7">Lacks conserved residue(s) required for the propagation of feature annotation.</text>
</comment>
<gene>
    <name evidence="7 10" type="primary">aroE</name>
    <name evidence="10" type="ORF">C7P63_00895</name>
</gene>
<dbReference type="InterPro" id="IPR041121">
    <property type="entry name" value="SDH_C"/>
</dbReference>
<keyword evidence="6 7" id="KW-0057">Aromatic amino acid biosynthesis</keyword>
<feature type="domain" description="SDH C-terminal" evidence="9">
    <location>
        <begin position="254"/>
        <end position="283"/>
    </location>
</feature>
<feature type="binding site" evidence="7">
    <location>
        <begin position="19"/>
        <end position="21"/>
    </location>
    <ligand>
        <name>shikimate</name>
        <dbReference type="ChEBI" id="CHEBI:36208"/>
    </ligand>
</feature>
<dbReference type="EC" id="1.1.1.25" evidence="2 7"/>
<dbReference type="RefSeq" id="WP_125942278.1">
    <property type="nucleotide sequence ID" value="NZ_PXZH01000001.1"/>
</dbReference>
<dbReference type="Proteomes" id="UP000277864">
    <property type="component" value="Unassembled WGS sequence"/>
</dbReference>
<dbReference type="InterPro" id="IPR046346">
    <property type="entry name" value="Aminoacid_DH-like_N_sf"/>
</dbReference>
<evidence type="ECO:0000256" key="4">
    <source>
        <dbReference type="ARBA" id="ARBA00022857"/>
    </source>
</evidence>
<feature type="binding site" evidence="7">
    <location>
        <position position="233"/>
    </location>
    <ligand>
        <name>shikimate</name>
        <dbReference type="ChEBI" id="CHEBI:36208"/>
    </ligand>
</feature>
<feature type="binding site" evidence="7">
    <location>
        <position position="254"/>
    </location>
    <ligand>
        <name>NADP(+)</name>
        <dbReference type="ChEBI" id="CHEBI:58349"/>
    </ligand>
</feature>
<dbReference type="AlphaFoldDB" id="A0A3S0A5V6"/>
<evidence type="ECO:0000256" key="2">
    <source>
        <dbReference type="ARBA" id="ARBA00012962"/>
    </source>
</evidence>
<evidence type="ECO:0000256" key="3">
    <source>
        <dbReference type="ARBA" id="ARBA00022605"/>
    </source>
</evidence>
<feature type="binding site" evidence="7">
    <location>
        <position position="66"/>
    </location>
    <ligand>
        <name>shikimate</name>
        <dbReference type="ChEBI" id="CHEBI:36208"/>
    </ligand>
</feature>
<dbReference type="InterPro" id="IPR036291">
    <property type="entry name" value="NAD(P)-bd_dom_sf"/>
</dbReference>
<sequence>MISGQTQLFGVFATPISHSLSPFIHNLAFQQQGIDGVYLAFDTPLSHLKASIESIPLLGMGGANLSMPLKTASMALMDELSSEVSLIGAMNTIVPVDNQLVGYNTDGLGFYKHLASQQVPYLNQSMTIFGVGGAATAIIAQGAKEGVGEFFVLKRPNDTWDAAEKKLKEIAKKTQCEIHLLSSDNPQNIHQSIKKSDMIVNGTNVGMTPLEDISLVPNREWLTPEKVVVDVVYQPQETYLLKQAASQGCQRFNGLGMLLGQAAYSYELWTHQAMPVAYIQKELEKKLIGEKK</sequence>
<feature type="binding site" evidence="7">
    <location>
        <position position="106"/>
    </location>
    <ligand>
        <name>shikimate</name>
        <dbReference type="ChEBI" id="CHEBI:36208"/>
    </ligand>
</feature>
<dbReference type="PANTHER" id="PTHR21089">
    <property type="entry name" value="SHIKIMATE DEHYDROGENASE"/>
    <property type="match status" value="1"/>
</dbReference>
<evidence type="ECO:0000256" key="7">
    <source>
        <dbReference type="HAMAP-Rule" id="MF_00222"/>
    </source>
</evidence>
<comment type="catalytic activity">
    <reaction evidence="7">
        <text>shikimate + NADP(+) = 3-dehydroshikimate + NADPH + H(+)</text>
        <dbReference type="Rhea" id="RHEA:17737"/>
        <dbReference type="ChEBI" id="CHEBI:15378"/>
        <dbReference type="ChEBI" id="CHEBI:16630"/>
        <dbReference type="ChEBI" id="CHEBI:36208"/>
        <dbReference type="ChEBI" id="CHEBI:57783"/>
        <dbReference type="ChEBI" id="CHEBI:58349"/>
        <dbReference type="EC" id="1.1.1.25"/>
    </reaction>
</comment>
<dbReference type="Pfam" id="PF08501">
    <property type="entry name" value="Shikimate_dh_N"/>
    <property type="match status" value="1"/>
</dbReference>
<evidence type="ECO:0000313" key="11">
    <source>
        <dbReference type="Proteomes" id="UP000277864"/>
    </source>
</evidence>
<feature type="binding site" evidence="7">
    <location>
        <position position="231"/>
    </location>
    <ligand>
        <name>NADP(+)</name>
        <dbReference type="ChEBI" id="CHEBI:58349"/>
    </ligand>
</feature>
<dbReference type="GO" id="GO:0019632">
    <property type="term" value="P:shikimate metabolic process"/>
    <property type="evidence" value="ECO:0007669"/>
    <property type="project" value="InterPro"/>
</dbReference>
<dbReference type="CDD" id="cd01065">
    <property type="entry name" value="NAD_bind_Shikimate_DH"/>
    <property type="match status" value="1"/>
</dbReference>
<feature type="active site" description="Proton acceptor" evidence="7">
    <location>
        <position position="70"/>
    </location>
</feature>
<dbReference type="Gene3D" id="3.40.50.10860">
    <property type="entry name" value="Leucine Dehydrogenase, chain A, domain 1"/>
    <property type="match status" value="1"/>
</dbReference>
<comment type="similarity">
    <text evidence="7">Belongs to the shikimate dehydrogenase family.</text>
</comment>
<feature type="binding site" evidence="7">
    <location>
        <position position="91"/>
    </location>
    <ligand>
        <name>shikimate</name>
        <dbReference type="ChEBI" id="CHEBI:36208"/>
    </ligand>
</feature>
<name>A0A3S0A5V6_9ENTE</name>
<protein>
    <recommendedName>
        <fullName evidence="2 7">Shikimate dehydrogenase (NADP(+))</fullName>
        <shortName evidence="7">SDH</shortName>
        <ecNumber evidence="2 7">1.1.1.25</ecNumber>
    </recommendedName>
</protein>
<dbReference type="Pfam" id="PF18317">
    <property type="entry name" value="SDH_C"/>
    <property type="match status" value="1"/>
</dbReference>
<keyword evidence="3 7" id="KW-0028">Amino-acid biosynthesis</keyword>
<dbReference type="GO" id="GO:0050661">
    <property type="term" value="F:NADP binding"/>
    <property type="evidence" value="ECO:0007669"/>
    <property type="project" value="InterPro"/>
</dbReference>
<dbReference type="GO" id="GO:0009073">
    <property type="term" value="P:aromatic amino acid family biosynthetic process"/>
    <property type="evidence" value="ECO:0007669"/>
    <property type="project" value="UniProtKB-KW"/>
</dbReference>
<dbReference type="EMBL" id="PXZH01000001">
    <property type="protein sequence ID" value="RST89667.1"/>
    <property type="molecule type" value="Genomic_DNA"/>
</dbReference>
<reference evidence="10 11" key="1">
    <citation type="submission" date="2018-03" db="EMBL/GenBank/DDBJ databases">
        <authorList>
            <person name="Gulvik C.A."/>
        </authorList>
    </citation>
    <scope>NUCLEOTIDE SEQUENCE [LARGE SCALE GENOMIC DNA]</scope>
    <source>
        <strain evidence="10 11">JCM 31581</strain>
    </source>
</reference>
<comment type="function">
    <text evidence="7">Involved in the biosynthesis of the chorismate, which leads to the biosynthesis of aromatic amino acids. Catalyzes the reversible NADPH linked reduction of 3-dehydroshikimate (DHSA) to yield shikimate (SA).</text>
</comment>
<evidence type="ECO:0000259" key="9">
    <source>
        <dbReference type="Pfam" id="PF18317"/>
    </source>
</evidence>
<dbReference type="InterPro" id="IPR011342">
    <property type="entry name" value="Shikimate_DH"/>
</dbReference>
<dbReference type="GO" id="GO:0004764">
    <property type="term" value="F:shikimate 3-dehydrogenase (NADP+) activity"/>
    <property type="evidence" value="ECO:0007669"/>
    <property type="project" value="UniProtKB-UniRule"/>
</dbReference>
<comment type="pathway">
    <text evidence="1 7">Metabolic intermediate biosynthesis; chorismate biosynthesis; chorismate from D-erythrose 4-phosphate and phosphoenolpyruvate: step 4/7.</text>
</comment>
<dbReference type="Gene3D" id="3.40.50.720">
    <property type="entry name" value="NAD(P)-binding Rossmann-like Domain"/>
    <property type="match status" value="1"/>
</dbReference>
<dbReference type="SUPFAM" id="SSF51735">
    <property type="entry name" value="NAD(P)-binding Rossmann-fold domains"/>
    <property type="match status" value="1"/>
</dbReference>
<organism evidence="10 11">
    <name type="scientific">Vagococcus humatus</name>
    <dbReference type="NCBI Taxonomy" id="1889241"/>
    <lineage>
        <taxon>Bacteria</taxon>
        <taxon>Bacillati</taxon>
        <taxon>Bacillota</taxon>
        <taxon>Bacilli</taxon>
        <taxon>Lactobacillales</taxon>
        <taxon>Enterococcaceae</taxon>
        <taxon>Vagococcus</taxon>
    </lineage>
</organism>
<feature type="binding site" evidence="7">
    <location>
        <begin position="130"/>
        <end position="134"/>
    </location>
    <ligand>
        <name>NADP(+)</name>
        <dbReference type="ChEBI" id="CHEBI:58349"/>
    </ligand>
</feature>
<accession>A0A3S0A5V6</accession>
<keyword evidence="4 7" id="KW-0521">NADP</keyword>
<evidence type="ECO:0000256" key="1">
    <source>
        <dbReference type="ARBA" id="ARBA00004871"/>
    </source>
</evidence>
<evidence type="ECO:0000256" key="6">
    <source>
        <dbReference type="ARBA" id="ARBA00023141"/>
    </source>
</evidence>
<dbReference type="InterPro" id="IPR013708">
    <property type="entry name" value="Shikimate_DH-bd_N"/>
</dbReference>
<evidence type="ECO:0000256" key="5">
    <source>
        <dbReference type="ARBA" id="ARBA00023002"/>
    </source>
</evidence>
<dbReference type="OrthoDB" id="9792692at2"/>
<dbReference type="InterPro" id="IPR022893">
    <property type="entry name" value="Shikimate_DH_fam"/>
</dbReference>
<feature type="binding site" evidence="7">
    <location>
        <position position="261"/>
    </location>
    <ligand>
        <name>shikimate</name>
        <dbReference type="ChEBI" id="CHEBI:36208"/>
    </ligand>
</feature>
<comment type="caution">
    <text evidence="10">The sequence shown here is derived from an EMBL/GenBank/DDBJ whole genome shotgun (WGS) entry which is preliminary data.</text>
</comment>
<proteinExistence type="inferred from homology"/>
<dbReference type="GO" id="GO:0008652">
    <property type="term" value="P:amino acid biosynthetic process"/>
    <property type="evidence" value="ECO:0007669"/>
    <property type="project" value="UniProtKB-KW"/>
</dbReference>
<evidence type="ECO:0000313" key="10">
    <source>
        <dbReference type="EMBL" id="RST89667.1"/>
    </source>
</evidence>
<dbReference type="NCBIfam" id="TIGR00507">
    <property type="entry name" value="aroE"/>
    <property type="match status" value="1"/>
</dbReference>
<dbReference type="GO" id="GO:0009423">
    <property type="term" value="P:chorismate biosynthetic process"/>
    <property type="evidence" value="ECO:0007669"/>
    <property type="project" value="UniProtKB-UniRule"/>
</dbReference>
<dbReference type="HAMAP" id="MF_00222">
    <property type="entry name" value="Shikimate_DH_AroE"/>
    <property type="match status" value="1"/>
</dbReference>
<dbReference type="SUPFAM" id="SSF53223">
    <property type="entry name" value="Aminoacid dehydrogenase-like, N-terminal domain"/>
    <property type="match status" value="1"/>
</dbReference>